<evidence type="ECO:0000256" key="2">
    <source>
        <dbReference type="ARBA" id="ARBA00022884"/>
    </source>
</evidence>
<organism evidence="3">
    <name type="scientific">Echinococcus granulosus</name>
    <name type="common">Hydatid tapeworm</name>
    <dbReference type="NCBI Taxonomy" id="6210"/>
    <lineage>
        <taxon>Eukaryota</taxon>
        <taxon>Metazoa</taxon>
        <taxon>Spiralia</taxon>
        <taxon>Lophotrochozoa</taxon>
        <taxon>Platyhelminthes</taxon>
        <taxon>Cestoda</taxon>
        <taxon>Eucestoda</taxon>
        <taxon>Cyclophyllidea</taxon>
        <taxon>Taeniidae</taxon>
        <taxon>Echinococcus</taxon>
        <taxon>Echinococcus granulosus group</taxon>
    </lineage>
</organism>
<dbReference type="EMBL" id="LK028581">
    <property type="protein sequence ID" value="CDS20730.1"/>
    <property type="molecule type" value="Genomic_DNA"/>
</dbReference>
<dbReference type="WBParaSite" id="EgrG_001144100">
    <property type="protein sequence ID" value="EgrG_001144100"/>
    <property type="gene ID" value="EgrG_001144100"/>
</dbReference>
<protein>
    <submittedName>
        <fullName evidence="3 5">Epithelial splicing regulatory protein 1</fullName>
    </submittedName>
</protein>
<dbReference type="Gene3D" id="3.30.70.330">
    <property type="match status" value="2"/>
</dbReference>
<evidence type="ECO:0000313" key="5">
    <source>
        <dbReference type="WBParaSite" id="EgrG_001144100"/>
    </source>
</evidence>
<reference evidence="3" key="2">
    <citation type="submission" date="2014-06" db="EMBL/GenBank/DDBJ databases">
        <authorList>
            <person name="Aslett M."/>
        </authorList>
    </citation>
    <scope>NUCLEOTIDE SEQUENCE</scope>
</reference>
<reference evidence="3 4" key="1">
    <citation type="journal article" date="2013" name="Nature">
        <title>The genomes of four tapeworm species reveal adaptations to parasitism.</title>
        <authorList>
            <person name="Tsai I.J."/>
            <person name="Zarowiecki M."/>
            <person name="Holroyd N."/>
            <person name="Garciarrubio A."/>
            <person name="Sanchez-Flores A."/>
            <person name="Brooks K.L."/>
            <person name="Tracey A."/>
            <person name="Bobes R.J."/>
            <person name="Fragoso G."/>
            <person name="Sciutto E."/>
            <person name="Aslett M."/>
            <person name="Beasley H."/>
            <person name="Bennett H.M."/>
            <person name="Cai J."/>
            <person name="Camicia F."/>
            <person name="Clark R."/>
            <person name="Cucher M."/>
            <person name="De Silva N."/>
            <person name="Day T.A."/>
            <person name="Deplazes P."/>
            <person name="Estrada K."/>
            <person name="Fernandez C."/>
            <person name="Holland P.W."/>
            <person name="Hou J."/>
            <person name="Hu S."/>
            <person name="Huckvale T."/>
            <person name="Hung S.S."/>
            <person name="Kamenetzky L."/>
            <person name="Keane J.A."/>
            <person name="Kiss F."/>
            <person name="Koziol U."/>
            <person name="Lambert O."/>
            <person name="Liu K."/>
            <person name="Luo X."/>
            <person name="Luo Y."/>
            <person name="Macchiaroli N."/>
            <person name="Nichol S."/>
            <person name="Paps J."/>
            <person name="Parkinson J."/>
            <person name="Pouchkina-Stantcheva N."/>
            <person name="Riddiford N."/>
            <person name="Rosenzvit M."/>
            <person name="Salinas G."/>
            <person name="Wasmuth J.D."/>
            <person name="Zamanian M."/>
            <person name="Zheng Y."/>
            <person name="Cai X."/>
            <person name="Soberon X."/>
            <person name="Olson P.D."/>
            <person name="Laclette J.P."/>
            <person name="Brehm K."/>
            <person name="Berriman M."/>
            <person name="Garciarrubio A."/>
            <person name="Bobes R.J."/>
            <person name="Fragoso G."/>
            <person name="Sanchez-Flores A."/>
            <person name="Estrada K."/>
            <person name="Cevallos M.A."/>
            <person name="Morett E."/>
            <person name="Gonzalez V."/>
            <person name="Portillo T."/>
            <person name="Ochoa-Leyva A."/>
            <person name="Jose M.V."/>
            <person name="Sciutto E."/>
            <person name="Landa A."/>
            <person name="Jimenez L."/>
            <person name="Valdes V."/>
            <person name="Carrero J.C."/>
            <person name="Larralde C."/>
            <person name="Morales-Montor J."/>
            <person name="Limon-Lason J."/>
            <person name="Soberon X."/>
            <person name="Laclette J.P."/>
        </authorList>
    </citation>
    <scope>NUCLEOTIDE SEQUENCE [LARGE SCALE GENOMIC DNA]</scope>
</reference>
<gene>
    <name evidence="3" type="ORF">EgrG_001144100</name>
</gene>
<dbReference type="InterPro" id="IPR050666">
    <property type="entry name" value="ESRP"/>
</dbReference>
<accession>A0A068WSS7</accession>
<proteinExistence type="predicted"/>
<name>A0A068WSS7_ECHGR</name>
<reference evidence="5" key="3">
    <citation type="submission" date="2020-10" db="UniProtKB">
        <authorList>
            <consortium name="WormBaseParasite"/>
        </authorList>
    </citation>
    <scope>IDENTIFICATION</scope>
</reference>
<dbReference type="InterPro" id="IPR012677">
    <property type="entry name" value="Nucleotide-bd_a/b_plait_sf"/>
</dbReference>
<dbReference type="InterPro" id="IPR035979">
    <property type="entry name" value="RBD_domain_sf"/>
</dbReference>
<dbReference type="Proteomes" id="UP000492820">
    <property type="component" value="Unassembled WGS sequence"/>
</dbReference>
<evidence type="ECO:0000313" key="3">
    <source>
        <dbReference type="EMBL" id="CDS20730.1"/>
    </source>
</evidence>
<dbReference type="CDD" id="cd12254">
    <property type="entry name" value="RRM_hnRNPH_ESRPs_RBM12_like"/>
    <property type="match status" value="1"/>
</dbReference>
<dbReference type="SUPFAM" id="SSF54928">
    <property type="entry name" value="RNA-binding domain, RBD"/>
    <property type="match status" value="2"/>
</dbReference>
<evidence type="ECO:0000313" key="4">
    <source>
        <dbReference type="Proteomes" id="UP000492820"/>
    </source>
</evidence>
<dbReference type="GO" id="GO:0003723">
    <property type="term" value="F:RNA binding"/>
    <property type="evidence" value="ECO:0007669"/>
    <property type="project" value="UniProtKB-KW"/>
</dbReference>
<dbReference type="OrthoDB" id="6264802at2759"/>
<sequence>MVHLGVKKSISERSFWWRYLEISDFSRSNGNERLFPNNAAYTGVAKATTPVAKVELICDAIRRHVIEGYPLGTPRQINPSYSHANILEGTKLAPGTVVEIHQIPWTATPFSIAVFFRGLNIRPGGIAVKIADGRRSNTAYVAFESDLDAQLACERTTPEDYEVLASLENSPTTQSSRPPNIQIDMTSEVLFLQYAVCRIPGVAHFLQQLTDESQIVVRIRGLPYATKKPDIVKFFKQVNAEILNGENGIFFATHADCRPTGDAFVLFVDNEASDRALTRHRNYLGQRYVELFKASPSEAVQVCQSAQERGTSIGNKSVSLGGKTLKPPMSTVTIKKTAPALPLAAAPRPSLPPLSASVPTPNLSAALTLSEIPSSLLNPLLFPSSFLSVPLTTAFPITTEFVDPTDPKCLFPRPLPPGGAKFVLQIMDLPSTFSRQEMRLFLGVDIYAKVFRMCKITTCLTEGSWLLLMASLADTLWTVEELLRRSALHSRFLLFEVDSRVFQLNVLPSSRLPAHLPPTRVLNLQMAVRSPTRNAALQVVGLVGMEPQVNPSAIFPQKPLGNLPMGLPLDGTSTLADFANSCVLRITGLPRNVTQQELVSLYAPVIHLLSSPPKFLPLPTIGQEATAAYLAVFATPNDTALMLTHCRLCSLRDNTFVVMITPVGQLLPSAALLPGFANFP</sequence>
<evidence type="ECO:0000256" key="1">
    <source>
        <dbReference type="ARBA" id="ARBA00022737"/>
    </source>
</evidence>
<dbReference type="AlphaFoldDB" id="A0A068WSS7"/>
<dbReference type="PANTHER" id="PTHR13976">
    <property type="entry name" value="HETEROGENEOUS NUCLEAR RIBONUCLEOPROTEIN-RELATED"/>
    <property type="match status" value="1"/>
</dbReference>
<keyword evidence="1" id="KW-0677">Repeat</keyword>
<keyword evidence="2" id="KW-0694">RNA-binding</keyword>